<dbReference type="Proteomes" id="UP000724672">
    <property type="component" value="Unassembled WGS sequence"/>
</dbReference>
<reference evidence="5" key="1">
    <citation type="submission" date="2019-12" db="EMBL/GenBank/DDBJ databases">
        <title>Clostridiaceae gen. nov. sp. nov., isolated from sediment in Xinjiang, China.</title>
        <authorList>
            <person name="Zhang R."/>
        </authorList>
    </citation>
    <scope>NUCLEOTIDE SEQUENCE</scope>
    <source>
        <strain evidence="5">D2Q-11</strain>
    </source>
</reference>
<evidence type="ECO:0000256" key="1">
    <source>
        <dbReference type="ARBA" id="ARBA00001933"/>
    </source>
</evidence>
<evidence type="ECO:0000313" key="6">
    <source>
        <dbReference type="Proteomes" id="UP000724672"/>
    </source>
</evidence>
<dbReference type="CDD" id="cd06815">
    <property type="entry name" value="PLPDE_III_AR_like_1"/>
    <property type="match status" value="1"/>
</dbReference>
<dbReference type="SUPFAM" id="SSF51419">
    <property type="entry name" value="PLP-binding barrel"/>
    <property type="match status" value="1"/>
</dbReference>
<gene>
    <name evidence="5" type="ORF">GOQ27_06510</name>
</gene>
<evidence type="ECO:0000259" key="4">
    <source>
        <dbReference type="Pfam" id="PF01168"/>
    </source>
</evidence>
<dbReference type="GO" id="GO:0005829">
    <property type="term" value="C:cytosol"/>
    <property type="evidence" value="ECO:0007669"/>
    <property type="project" value="TreeGrafter"/>
</dbReference>
<comment type="caution">
    <text evidence="5">The sequence shown here is derived from an EMBL/GenBank/DDBJ whole genome shotgun (WGS) entry which is preliminary data.</text>
</comment>
<name>A0A942UWC3_9FIRM</name>
<dbReference type="Pfam" id="PF01168">
    <property type="entry name" value="Ala_racemase_N"/>
    <property type="match status" value="1"/>
</dbReference>
<accession>A0A942UWC3</accession>
<keyword evidence="6" id="KW-1185">Reference proteome</keyword>
<dbReference type="Gene3D" id="3.20.20.10">
    <property type="entry name" value="Alanine racemase"/>
    <property type="match status" value="1"/>
</dbReference>
<evidence type="ECO:0000256" key="2">
    <source>
        <dbReference type="ARBA" id="ARBA00022898"/>
    </source>
</evidence>
<dbReference type="InterPro" id="IPR029066">
    <property type="entry name" value="PLP-binding_barrel"/>
</dbReference>
<dbReference type="Gene3D" id="2.40.37.20">
    <property type="entry name" value="D-serine dehydratase-like domain"/>
    <property type="match status" value="1"/>
</dbReference>
<comment type="cofactor">
    <cofactor evidence="1">
        <name>pyridoxal 5'-phosphate</name>
        <dbReference type="ChEBI" id="CHEBI:597326"/>
    </cofactor>
</comment>
<dbReference type="NCBIfam" id="NF040742">
    <property type="entry name" value="racem_Orr"/>
    <property type="match status" value="1"/>
</dbReference>
<dbReference type="AlphaFoldDB" id="A0A942UWC3"/>
<dbReference type="GO" id="GO:0030170">
    <property type="term" value="F:pyridoxal phosphate binding"/>
    <property type="evidence" value="ECO:0007669"/>
    <property type="project" value="TreeGrafter"/>
</dbReference>
<keyword evidence="3" id="KW-0413">Isomerase</keyword>
<dbReference type="InterPro" id="IPR042208">
    <property type="entry name" value="D-ser_dehydrat-like_sf"/>
</dbReference>
<feature type="domain" description="Alanine racemase N-terminal" evidence="4">
    <location>
        <begin position="11"/>
        <end position="227"/>
    </location>
</feature>
<dbReference type="PANTHER" id="PTHR30511:SF3">
    <property type="entry name" value="LYSINE RACEMASE"/>
    <property type="match status" value="1"/>
</dbReference>
<evidence type="ECO:0000256" key="3">
    <source>
        <dbReference type="ARBA" id="ARBA00023235"/>
    </source>
</evidence>
<evidence type="ECO:0000313" key="5">
    <source>
        <dbReference type="EMBL" id="MBS4538106.1"/>
    </source>
</evidence>
<dbReference type="RefSeq" id="WP_203366027.1">
    <property type="nucleotide sequence ID" value="NZ_WSFT01000028.1"/>
</dbReference>
<sequence length="357" mass="39860">MGETKYPRLQIDLNKITHNTKRLVEICDSLGVEIVGVNKVTSASLETAQALVDGGVKIIGESRIESLELLKDIKAEKMLLRLPMISNAEEVVRYADISLNSEIETIKELSKEALKRNIIHRIILMIDVGDLREGIFDEEEILLIVEEILKLKGIKLIGLGTNLSCFGGVLPSIENLEKLVVLKKKIKEEFNVDISTLSGGNSSSFHLIQKEKLPKGINQLRLGTALMLGTVEVTDSRIEDTFIDAFKLTTEIVEVKKKPSKPIGDISLNAFGEVPHFDDKGDMIRAICAVGKQDVAIDWMTPFDKDITILGGSSDHTILDITNSKHTYKVGDKVDFYLNYIAILRAMDSKYLYREYI</sequence>
<dbReference type="InterPro" id="IPR000821">
    <property type="entry name" value="Ala_racemase"/>
</dbReference>
<protein>
    <submittedName>
        <fullName evidence="5">Alanine/ornithine racemase family PLP-dependent enzyme</fullName>
    </submittedName>
</protein>
<dbReference type="GO" id="GO:0008784">
    <property type="term" value="F:alanine racemase activity"/>
    <property type="evidence" value="ECO:0007669"/>
    <property type="project" value="TreeGrafter"/>
</dbReference>
<dbReference type="InterPro" id="IPR001608">
    <property type="entry name" value="Ala_racemase_N"/>
</dbReference>
<proteinExistence type="predicted"/>
<keyword evidence="2" id="KW-0663">Pyridoxal phosphate</keyword>
<dbReference type="EMBL" id="WSFT01000028">
    <property type="protein sequence ID" value="MBS4538106.1"/>
    <property type="molecule type" value="Genomic_DNA"/>
</dbReference>
<dbReference type="PANTHER" id="PTHR30511">
    <property type="entry name" value="ALANINE RACEMASE"/>
    <property type="match status" value="1"/>
</dbReference>
<organism evidence="5 6">
    <name type="scientific">Anaeromonas frigoriresistens</name>
    <dbReference type="NCBI Taxonomy" id="2683708"/>
    <lineage>
        <taxon>Bacteria</taxon>
        <taxon>Bacillati</taxon>
        <taxon>Bacillota</taxon>
        <taxon>Tissierellia</taxon>
        <taxon>Tissierellales</taxon>
        <taxon>Thermohalobacteraceae</taxon>
        <taxon>Anaeromonas</taxon>
    </lineage>
</organism>